<organism evidence="1 2">
    <name type="scientific">Coemansia aciculifera</name>
    <dbReference type="NCBI Taxonomy" id="417176"/>
    <lineage>
        <taxon>Eukaryota</taxon>
        <taxon>Fungi</taxon>
        <taxon>Fungi incertae sedis</taxon>
        <taxon>Zoopagomycota</taxon>
        <taxon>Kickxellomycotina</taxon>
        <taxon>Kickxellomycetes</taxon>
        <taxon>Kickxellales</taxon>
        <taxon>Kickxellaceae</taxon>
        <taxon>Coemansia</taxon>
    </lineage>
</organism>
<comment type="caution">
    <text evidence="1">The sequence shown here is derived from an EMBL/GenBank/DDBJ whole genome shotgun (WGS) entry which is preliminary data.</text>
</comment>
<accession>A0ACC1M2J8</accession>
<dbReference type="Proteomes" id="UP001139981">
    <property type="component" value="Unassembled WGS sequence"/>
</dbReference>
<evidence type="ECO:0000313" key="1">
    <source>
        <dbReference type="EMBL" id="KAJ2893238.1"/>
    </source>
</evidence>
<proteinExistence type="predicted"/>
<name>A0ACC1M2J8_9FUNG</name>
<evidence type="ECO:0000313" key="2">
    <source>
        <dbReference type="Proteomes" id="UP001139981"/>
    </source>
</evidence>
<protein>
    <submittedName>
        <fullName evidence="1">Uncharacterized protein</fullName>
    </submittedName>
</protein>
<gene>
    <name evidence="1" type="ORF">IWW38_002930</name>
</gene>
<sequence length="153" mass="16608">MGHQIYAALKKPPVALRPDLKLFAVPAIQMDFCSVTRLLAFLPAVEQLEFQLPDQFTHTGQVAHTLAGAEWAEERRKFADTFAASGKHHPLLSVIVTGYHPDLHSAAVSAFLALFPDLESLAFTAVGREDHANIDQLAGVLTALNPDLSVSII</sequence>
<dbReference type="EMBL" id="JANBVB010000577">
    <property type="protein sequence ID" value="KAJ2893238.1"/>
    <property type="molecule type" value="Genomic_DNA"/>
</dbReference>
<keyword evidence="2" id="KW-1185">Reference proteome</keyword>
<reference evidence="1" key="1">
    <citation type="submission" date="2022-07" db="EMBL/GenBank/DDBJ databases">
        <title>Phylogenomic reconstructions and comparative analyses of Kickxellomycotina fungi.</title>
        <authorList>
            <person name="Reynolds N.K."/>
            <person name="Stajich J.E."/>
            <person name="Barry K."/>
            <person name="Grigoriev I.V."/>
            <person name="Crous P."/>
            <person name="Smith M.E."/>
        </authorList>
    </citation>
    <scope>NUCLEOTIDE SEQUENCE</scope>
    <source>
        <strain evidence="1">CBS 190363</strain>
    </source>
</reference>